<proteinExistence type="predicted"/>
<dbReference type="PaxDb" id="3708-A0A078I3S4"/>
<evidence type="ECO:0000256" key="1">
    <source>
        <dbReference type="SAM" id="MobiDB-lite"/>
    </source>
</evidence>
<accession>A0A078I3S4</accession>
<evidence type="ECO:0000313" key="2">
    <source>
        <dbReference type="EMBL" id="CDY44199.1"/>
    </source>
</evidence>
<dbReference type="EMBL" id="LK032582">
    <property type="protein sequence ID" value="CDY44199.1"/>
    <property type="molecule type" value="Genomic_DNA"/>
</dbReference>
<keyword evidence="3" id="KW-1185">Reference proteome</keyword>
<sequence>MAEWSKAPDSNQISSPEYSTMLHIPAKKNLINFPLQHNNKTKSSYEEKKKKKETRGTSFRPAILLMKTRWPFKG</sequence>
<feature type="region of interest" description="Disordered" evidence="1">
    <location>
        <begin position="36"/>
        <end position="58"/>
    </location>
</feature>
<name>A0A078I3S4_BRANA</name>
<organism evidence="2 3">
    <name type="scientific">Brassica napus</name>
    <name type="common">Rape</name>
    <dbReference type="NCBI Taxonomy" id="3708"/>
    <lineage>
        <taxon>Eukaryota</taxon>
        <taxon>Viridiplantae</taxon>
        <taxon>Streptophyta</taxon>
        <taxon>Embryophyta</taxon>
        <taxon>Tracheophyta</taxon>
        <taxon>Spermatophyta</taxon>
        <taxon>Magnoliopsida</taxon>
        <taxon>eudicotyledons</taxon>
        <taxon>Gunneridae</taxon>
        <taxon>Pentapetalae</taxon>
        <taxon>rosids</taxon>
        <taxon>malvids</taxon>
        <taxon>Brassicales</taxon>
        <taxon>Brassicaceae</taxon>
        <taxon>Brassiceae</taxon>
        <taxon>Brassica</taxon>
    </lineage>
</organism>
<gene>
    <name evidence="2" type="primary">BnaC05g15560D</name>
    <name evidence="2" type="ORF">GSBRNA2T00079684001</name>
</gene>
<protein>
    <submittedName>
        <fullName evidence="2">BnaC05g15560D protein</fullName>
    </submittedName>
</protein>
<dbReference type="Proteomes" id="UP000028999">
    <property type="component" value="Unassembled WGS sequence"/>
</dbReference>
<dbReference type="Gramene" id="CDY44199">
    <property type="protein sequence ID" value="CDY44199"/>
    <property type="gene ID" value="GSBRNA2T00079684001"/>
</dbReference>
<evidence type="ECO:0000313" key="3">
    <source>
        <dbReference type="Proteomes" id="UP000028999"/>
    </source>
</evidence>
<reference evidence="2 3" key="1">
    <citation type="journal article" date="2014" name="Science">
        <title>Plant genetics. Early allopolyploid evolution in the post-Neolithic Brassica napus oilseed genome.</title>
        <authorList>
            <person name="Chalhoub B."/>
            <person name="Denoeud F."/>
            <person name="Liu S."/>
            <person name="Parkin I.A."/>
            <person name="Tang H."/>
            <person name="Wang X."/>
            <person name="Chiquet J."/>
            <person name="Belcram H."/>
            <person name="Tong C."/>
            <person name="Samans B."/>
            <person name="Correa M."/>
            <person name="Da Silva C."/>
            <person name="Just J."/>
            <person name="Falentin C."/>
            <person name="Koh C.S."/>
            <person name="Le Clainche I."/>
            <person name="Bernard M."/>
            <person name="Bento P."/>
            <person name="Noel B."/>
            <person name="Labadie K."/>
            <person name="Alberti A."/>
            <person name="Charles M."/>
            <person name="Arnaud D."/>
            <person name="Guo H."/>
            <person name="Daviaud C."/>
            <person name="Alamery S."/>
            <person name="Jabbari K."/>
            <person name="Zhao M."/>
            <person name="Edger P.P."/>
            <person name="Chelaifa H."/>
            <person name="Tack D."/>
            <person name="Lassalle G."/>
            <person name="Mestiri I."/>
            <person name="Schnel N."/>
            <person name="Le Paslier M.C."/>
            <person name="Fan G."/>
            <person name="Renault V."/>
            <person name="Bayer P.E."/>
            <person name="Golicz A.A."/>
            <person name="Manoli S."/>
            <person name="Lee T.H."/>
            <person name="Thi V.H."/>
            <person name="Chalabi S."/>
            <person name="Hu Q."/>
            <person name="Fan C."/>
            <person name="Tollenaere R."/>
            <person name="Lu Y."/>
            <person name="Battail C."/>
            <person name="Shen J."/>
            <person name="Sidebottom C.H."/>
            <person name="Wang X."/>
            <person name="Canaguier A."/>
            <person name="Chauveau A."/>
            <person name="Berard A."/>
            <person name="Deniot G."/>
            <person name="Guan M."/>
            <person name="Liu Z."/>
            <person name="Sun F."/>
            <person name="Lim Y.P."/>
            <person name="Lyons E."/>
            <person name="Town C.D."/>
            <person name="Bancroft I."/>
            <person name="Wang X."/>
            <person name="Meng J."/>
            <person name="Ma J."/>
            <person name="Pires J.C."/>
            <person name="King G.J."/>
            <person name="Brunel D."/>
            <person name="Delourme R."/>
            <person name="Renard M."/>
            <person name="Aury J.M."/>
            <person name="Adams K.L."/>
            <person name="Batley J."/>
            <person name="Snowdon R.J."/>
            <person name="Tost J."/>
            <person name="Edwards D."/>
            <person name="Zhou Y."/>
            <person name="Hua W."/>
            <person name="Sharpe A.G."/>
            <person name="Paterson A.H."/>
            <person name="Guan C."/>
            <person name="Wincker P."/>
        </authorList>
    </citation>
    <scope>NUCLEOTIDE SEQUENCE [LARGE SCALE GENOMIC DNA]</scope>
    <source>
        <strain evidence="3">cv. Darmor-bzh</strain>
    </source>
</reference>
<dbReference type="AlphaFoldDB" id="A0A078I3S4"/>